<name>A0A1B0XVM8_9CAUD</name>
<reference evidence="1 2" key="1">
    <citation type="submission" date="2016-05" db="EMBL/GenBank/DDBJ databases">
        <title>Campylobacter bacteriophages isolated in Slovenia.</title>
        <authorList>
            <person name="Janez N."/>
            <person name="Peterka M."/>
            <person name="Accetto T."/>
        </authorList>
    </citation>
    <scope>NUCLEOTIDE SEQUENCE [LARGE SCALE GENOMIC DNA]</scope>
</reference>
<sequence length="445" mass="48307">MAYGIDNVWSFVNDSQTGIDKVPVNKIILLKSENKLYLKKQEGGLTATSTVNEAILNNSIVSLSSDGNLGVVDSSIKVINDPEFTTTDNISKGKKMFKIAIEPDTIIQVLGLYIENTANSSIDAVPFDYIIKNNNVVIYTDNDTIPIKKIIYSKTKSSQLSLSSLPKLLTENLKWTVGTNGTFSNLVDALQEASKYISVTNYKITITMKSSYRLTESLHINNANLGHVVLTSEDGYVDFDGTMTPNPAFINQYATNPIAVSFTFGISPTISFKLRFSSVPTMFSMAFGFLQTNFKLNNSGVYNAKWGVGSVGCIGLVQNSTFENCTESGVVADNGSILNMWQNNTFKTCSGNIIWSADSSKIYAGNVTFDGTYNNVAAKCGVSHIASELGFNTPTFKNISNSNSYALFASYGGNITCSNNIVVSGFNKTNITANVWSSSGSIQLY</sequence>
<evidence type="ECO:0000313" key="2">
    <source>
        <dbReference type="Proteomes" id="UP000221511"/>
    </source>
</evidence>
<evidence type="ECO:0000313" key="1">
    <source>
        <dbReference type="EMBL" id="ANH51195.1"/>
    </source>
</evidence>
<keyword evidence="2" id="KW-1185">Reference proteome</keyword>
<organism evidence="1 2">
    <name type="scientific">Campylobacter phage PC5</name>
    <dbReference type="NCBI Taxonomy" id="1541690"/>
    <lineage>
        <taxon>Viruses</taxon>
        <taxon>Duplodnaviria</taxon>
        <taxon>Heunggongvirae</taxon>
        <taxon>Uroviricota</taxon>
        <taxon>Caudoviricetes</taxon>
        <taxon>Connertonviridae</taxon>
        <taxon>Fletchervirus</taxon>
        <taxon>Fletchervirus PC5</taxon>
    </lineage>
</organism>
<proteinExistence type="predicted"/>
<gene>
    <name evidence="1" type="ORF">PC5_00073</name>
</gene>
<accession>A0A1B0XVM8</accession>
<protein>
    <submittedName>
        <fullName evidence="1">Uncharacterized protein</fullName>
    </submittedName>
</protein>
<dbReference type="EMBL" id="KX229736">
    <property type="protein sequence ID" value="ANH51195.1"/>
    <property type="molecule type" value="Genomic_DNA"/>
</dbReference>
<dbReference type="Proteomes" id="UP000221511">
    <property type="component" value="Segment"/>
</dbReference>